<evidence type="ECO:0000256" key="2">
    <source>
        <dbReference type="ARBA" id="ARBA00022475"/>
    </source>
</evidence>
<keyword evidence="3 7" id="KW-0812">Transmembrane</keyword>
<feature type="transmembrane region" description="Helical" evidence="7">
    <location>
        <begin position="211"/>
        <end position="234"/>
    </location>
</feature>
<evidence type="ECO:0000256" key="7">
    <source>
        <dbReference type="SAM" id="Phobius"/>
    </source>
</evidence>
<dbReference type="InterPro" id="IPR009937">
    <property type="entry name" value="Phage_holin_3_6"/>
</dbReference>
<feature type="transmembrane region" description="Helical" evidence="7">
    <location>
        <begin position="246"/>
        <end position="267"/>
    </location>
</feature>
<feature type="transmembrane region" description="Helical" evidence="7">
    <location>
        <begin position="353"/>
        <end position="379"/>
    </location>
</feature>
<evidence type="ECO:0008006" key="10">
    <source>
        <dbReference type="Google" id="ProtNLM"/>
    </source>
</evidence>
<evidence type="ECO:0000313" key="9">
    <source>
        <dbReference type="Proteomes" id="UP000321577"/>
    </source>
</evidence>
<keyword evidence="5 7" id="KW-0472">Membrane</keyword>
<gene>
    <name evidence="8" type="ORF">BGE01nite_49140</name>
</gene>
<comment type="caution">
    <text evidence="8">The sequence shown here is derived from an EMBL/GenBank/DDBJ whole genome shotgun (WGS) entry which is preliminary data.</text>
</comment>
<reference evidence="8 9" key="1">
    <citation type="submission" date="2019-07" db="EMBL/GenBank/DDBJ databases">
        <title>Whole genome shotgun sequence of Brevifollis gellanilyticus NBRC 108608.</title>
        <authorList>
            <person name="Hosoyama A."/>
            <person name="Uohara A."/>
            <person name="Ohji S."/>
            <person name="Ichikawa N."/>
        </authorList>
    </citation>
    <scope>NUCLEOTIDE SEQUENCE [LARGE SCALE GENOMIC DNA]</scope>
    <source>
        <strain evidence="8 9">NBRC 108608</strain>
    </source>
</reference>
<organism evidence="8 9">
    <name type="scientific">Brevifollis gellanilyticus</name>
    <dbReference type="NCBI Taxonomy" id="748831"/>
    <lineage>
        <taxon>Bacteria</taxon>
        <taxon>Pseudomonadati</taxon>
        <taxon>Verrucomicrobiota</taxon>
        <taxon>Verrucomicrobiia</taxon>
        <taxon>Verrucomicrobiales</taxon>
        <taxon>Verrucomicrobiaceae</taxon>
    </lineage>
</organism>
<feature type="compositionally biased region" description="Basic and acidic residues" evidence="6">
    <location>
        <begin position="289"/>
        <end position="306"/>
    </location>
</feature>
<dbReference type="NCBIfam" id="TIGR00765">
    <property type="entry name" value="yihY_not_rbn"/>
    <property type="match status" value="1"/>
</dbReference>
<feature type="transmembrane region" description="Helical" evidence="7">
    <location>
        <begin position="391"/>
        <end position="411"/>
    </location>
</feature>
<keyword evidence="4 7" id="KW-1133">Transmembrane helix</keyword>
<dbReference type="InterPro" id="IPR017039">
    <property type="entry name" value="Virul_fac_BrkB"/>
</dbReference>
<dbReference type="PANTHER" id="PTHR30213:SF1">
    <property type="entry name" value="INNER MEMBRANE PROTEIN YHJD"/>
    <property type="match status" value="1"/>
</dbReference>
<dbReference type="OrthoDB" id="9797028at2"/>
<dbReference type="PANTHER" id="PTHR30213">
    <property type="entry name" value="INNER MEMBRANE PROTEIN YHJD"/>
    <property type="match status" value="1"/>
</dbReference>
<name>A0A512MFU9_9BACT</name>
<feature type="transmembrane region" description="Helical" evidence="7">
    <location>
        <begin position="90"/>
        <end position="109"/>
    </location>
</feature>
<feature type="transmembrane region" description="Helical" evidence="7">
    <location>
        <begin position="177"/>
        <end position="199"/>
    </location>
</feature>
<dbReference type="RefSeq" id="WP_146854687.1">
    <property type="nucleotide sequence ID" value="NZ_BKAG01000054.1"/>
</dbReference>
<evidence type="ECO:0000313" key="8">
    <source>
        <dbReference type="EMBL" id="GEP45623.1"/>
    </source>
</evidence>
<comment type="subcellular location">
    <subcellularLocation>
        <location evidence="1">Cell membrane</location>
        <topology evidence="1">Multi-pass membrane protein</topology>
    </subcellularLocation>
</comment>
<keyword evidence="9" id="KW-1185">Reference proteome</keyword>
<evidence type="ECO:0000256" key="5">
    <source>
        <dbReference type="ARBA" id="ARBA00023136"/>
    </source>
</evidence>
<dbReference type="EMBL" id="BKAG01000054">
    <property type="protein sequence ID" value="GEP45623.1"/>
    <property type="molecule type" value="Genomic_DNA"/>
</dbReference>
<keyword evidence="2" id="KW-1003">Cell membrane</keyword>
<evidence type="ECO:0000256" key="4">
    <source>
        <dbReference type="ARBA" id="ARBA00022989"/>
    </source>
</evidence>
<feature type="region of interest" description="Disordered" evidence="6">
    <location>
        <begin position="285"/>
        <end position="306"/>
    </location>
</feature>
<dbReference type="GO" id="GO:0005886">
    <property type="term" value="C:plasma membrane"/>
    <property type="evidence" value="ECO:0007669"/>
    <property type="project" value="UniProtKB-SubCell"/>
</dbReference>
<dbReference type="AlphaFoldDB" id="A0A512MFU9"/>
<dbReference type="Proteomes" id="UP000321577">
    <property type="component" value="Unassembled WGS sequence"/>
</dbReference>
<dbReference type="Pfam" id="PF07332">
    <property type="entry name" value="Phage_holin_3_6"/>
    <property type="match status" value="1"/>
</dbReference>
<feature type="transmembrane region" description="Helical" evidence="7">
    <location>
        <begin position="29"/>
        <end position="52"/>
    </location>
</feature>
<protein>
    <recommendedName>
        <fullName evidence="10">YihY/virulence factor BrkB family protein</fullName>
    </recommendedName>
</protein>
<feature type="transmembrane region" description="Helical" evidence="7">
    <location>
        <begin position="138"/>
        <end position="165"/>
    </location>
</feature>
<proteinExistence type="predicted"/>
<dbReference type="Pfam" id="PF03631">
    <property type="entry name" value="Virul_fac_BrkB"/>
    <property type="match status" value="1"/>
</dbReference>
<evidence type="ECO:0000256" key="3">
    <source>
        <dbReference type="ARBA" id="ARBA00022692"/>
    </source>
</evidence>
<evidence type="ECO:0000256" key="1">
    <source>
        <dbReference type="ARBA" id="ARBA00004651"/>
    </source>
</evidence>
<accession>A0A512MFU9</accession>
<sequence>MAATSWSTLLKLSFTSWNEDKALRLSAAIAYYAVFSIAPLMVIGMAIAGLVFGGEAATGQIYDGLKGLLGAQAAEGVQAMVKSASKPDQGWMAATGGFVMLLLGASGVLGQLKDALNTVWGVKPKPGLGFTAFIQEKFLNFGMVLAIGFLMLTSLVMSSILAAVHNRLGNIFALPMGVWWAVGVLVSMSLTTVLLAMIFKYLPDARVRFQDVWLGAAITAVLLEIGKAALSWYLGLESTSSAYGTAGSVVLLLLWVYYTSCIALFGAEFTRAHARARGRPIEPSAHAEAVTREERREEGTECKGDEPCAPPLVRPAAVPGRHKLLDPVLGYVEARLRLLNLEGKEALQQTVTLLLLGVVAIVSILIIWMLATTAVVGLLTEYLGGSWIKAVLWTALAHVIIVGLTGSVLWWRFRAATWFADTLNEFRKDRQWLKTQKPEM</sequence>
<evidence type="ECO:0000256" key="6">
    <source>
        <dbReference type="SAM" id="MobiDB-lite"/>
    </source>
</evidence>